<dbReference type="Pfam" id="PF00491">
    <property type="entry name" value="Arginase"/>
    <property type="match status" value="1"/>
</dbReference>
<dbReference type="PANTHER" id="PTHR11358:SF26">
    <property type="entry name" value="GUANIDINO ACID HYDROLASE, MITOCHONDRIAL"/>
    <property type="match status" value="1"/>
</dbReference>
<feature type="binding site" evidence="4">
    <location>
        <position position="227"/>
    </location>
    <ligand>
        <name>Mn(2+)</name>
        <dbReference type="ChEBI" id="CHEBI:29035"/>
        <label>1</label>
    </ligand>
</feature>
<organism evidence="6 7">
    <name type="scientific">Candidatus Nomurabacteria bacterium RIFCSPHIGHO2_01_FULL_39_10</name>
    <dbReference type="NCBI Taxonomy" id="1801733"/>
    <lineage>
        <taxon>Bacteria</taxon>
        <taxon>Candidatus Nomuraibacteriota</taxon>
    </lineage>
</organism>
<name>A0A1F6V4W9_9BACT</name>
<evidence type="ECO:0000313" key="6">
    <source>
        <dbReference type="EMBL" id="OGI64662.1"/>
    </source>
</evidence>
<evidence type="ECO:0000256" key="1">
    <source>
        <dbReference type="ARBA" id="ARBA00009227"/>
    </source>
</evidence>
<dbReference type="PRINTS" id="PR00116">
    <property type="entry name" value="ARGINASE"/>
</dbReference>
<protein>
    <submittedName>
        <fullName evidence="6">Agmatinase</fullName>
    </submittedName>
</protein>
<evidence type="ECO:0000256" key="5">
    <source>
        <dbReference type="RuleBase" id="RU003684"/>
    </source>
</evidence>
<evidence type="ECO:0000256" key="2">
    <source>
        <dbReference type="ARBA" id="ARBA00022723"/>
    </source>
</evidence>
<dbReference type="InterPro" id="IPR020855">
    <property type="entry name" value="Ureohydrolase_Mn_BS"/>
</dbReference>
<evidence type="ECO:0000313" key="7">
    <source>
        <dbReference type="Proteomes" id="UP000178700"/>
    </source>
</evidence>
<dbReference type="PROSITE" id="PS01053">
    <property type="entry name" value="ARGINASE_1"/>
    <property type="match status" value="1"/>
</dbReference>
<keyword evidence="4" id="KW-0464">Manganese</keyword>
<dbReference type="PIRSF" id="PIRSF036979">
    <property type="entry name" value="Arginase"/>
    <property type="match status" value="1"/>
</dbReference>
<dbReference type="AlphaFoldDB" id="A0A1F6V4W9"/>
<feature type="binding site" evidence="4">
    <location>
        <position position="229"/>
    </location>
    <ligand>
        <name>Mn(2+)</name>
        <dbReference type="ChEBI" id="CHEBI:29035"/>
        <label>1</label>
    </ligand>
</feature>
<feature type="binding site" evidence="4">
    <location>
        <position position="133"/>
    </location>
    <ligand>
        <name>Mn(2+)</name>
        <dbReference type="ChEBI" id="CHEBI:29035"/>
        <label>1</label>
    </ligand>
</feature>
<accession>A0A1F6V4W9</accession>
<evidence type="ECO:0000256" key="4">
    <source>
        <dbReference type="PIRSR" id="PIRSR036979-1"/>
    </source>
</evidence>
<dbReference type="SUPFAM" id="SSF52768">
    <property type="entry name" value="Arginase/deacetylase"/>
    <property type="match status" value="1"/>
</dbReference>
<evidence type="ECO:0000256" key="3">
    <source>
        <dbReference type="ARBA" id="ARBA00022801"/>
    </source>
</evidence>
<keyword evidence="2 4" id="KW-0479">Metal-binding</keyword>
<dbReference type="GO" id="GO:0008783">
    <property type="term" value="F:agmatinase activity"/>
    <property type="evidence" value="ECO:0007669"/>
    <property type="project" value="TreeGrafter"/>
</dbReference>
<dbReference type="GO" id="GO:0033389">
    <property type="term" value="P:putrescine biosynthetic process from arginine, via agmatine"/>
    <property type="evidence" value="ECO:0007669"/>
    <property type="project" value="TreeGrafter"/>
</dbReference>
<dbReference type="Proteomes" id="UP000178700">
    <property type="component" value="Unassembled WGS sequence"/>
</dbReference>
<dbReference type="NCBIfam" id="TIGR01230">
    <property type="entry name" value="agmatinase"/>
    <property type="match status" value="1"/>
</dbReference>
<dbReference type="InterPro" id="IPR023696">
    <property type="entry name" value="Ureohydrolase_dom_sf"/>
</dbReference>
<dbReference type="InterPro" id="IPR006035">
    <property type="entry name" value="Ureohydrolase"/>
</dbReference>
<comment type="similarity">
    <text evidence="1">Belongs to the arginase family. Agmatinase subfamily.</text>
</comment>
<gene>
    <name evidence="6" type="ORF">A2642_00805</name>
</gene>
<dbReference type="GO" id="GO:0046872">
    <property type="term" value="F:metal ion binding"/>
    <property type="evidence" value="ECO:0007669"/>
    <property type="project" value="UniProtKB-KW"/>
</dbReference>
<dbReference type="InterPro" id="IPR005925">
    <property type="entry name" value="Agmatinase-rel"/>
</dbReference>
<dbReference type="CDD" id="cd11593">
    <property type="entry name" value="Agmatinase-like_2"/>
    <property type="match status" value="1"/>
</dbReference>
<keyword evidence="3 5" id="KW-0378">Hydrolase</keyword>
<reference evidence="6 7" key="1">
    <citation type="journal article" date="2016" name="Nat. Commun.">
        <title>Thousands of microbial genomes shed light on interconnected biogeochemical processes in an aquifer system.</title>
        <authorList>
            <person name="Anantharaman K."/>
            <person name="Brown C.T."/>
            <person name="Hug L.A."/>
            <person name="Sharon I."/>
            <person name="Castelle C.J."/>
            <person name="Probst A.J."/>
            <person name="Thomas B.C."/>
            <person name="Singh A."/>
            <person name="Wilkins M.J."/>
            <person name="Karaoz U."/>
            <person name="Brodie E.L."/>
            <person name="Williams K.H."/>
            <person name="Hubbard S.S."/>
            <person name="Banfield J.F."/>
        </authorList>
    </citation>
    <scope>NUCLEOTIDE SEQUENCE [LARGE SCALE GENOMIC DNA]</scope>
</reference>
<feature type="binding site" evidence="4">
    <location>
        <position position="106"/>
    </location>
    <ligand>
        <name>Mn(2+)</name>
        <dbReference type="ChEBI" id="CHEBI:29035"/>
        <label>1</label>
    </ligand>
</feature>
<feature type="binding site" evidence="4">
    <location>
        <position position="135"/>
    </location>
    <ligand>
        <name>Mn(2+)</name>
        <dbReference type="ChEBI" id="CHEBI:29035"/>
        <label>1</label>
    </ligand>
</feature>
<dbReference type="PANTHER" id="PTHR11358">
    <property type="entry name" value="ARGINASE/AGMATINASE"/>
    <property type="match status" value="1"/>
</dbReference>
<dbReference type="Gene3D" id="3.40.800.10">
    <property type="entry name" value="Ureohydrolase domain"/>
    <property type="match status" value="1"/>
</dbReference>
<comment type="caution">
    <text evidence="6">The sequence shown here is derived from an EMBL/GenBank/DDBJ whole genome shotgun (WGS) entry which is preliminary data.</text>
</comment>
<dbReference type="PROSITE" id="PS51409">
    <property type="entry name" value="ARGINASE_2"/>
    <property type="match status" value="1"/>
</dbReference>
<sequence length="303" mass="33809">MIDSIFNAKNINEAEAVVLSAGYEKTVSSRKGTKNGPKAVVKMLDSKLELFDRGYKAEVSKKVKIGQKDLGNLSPLSPEKVLTKITNECDKILDKNKFIFLLGGEHSVSLGFLRALTKKVNPKDVTILQIDAHCDLRDTDADYSEKSTNLAHSCVMRRAHELGYALVQVGIRTYYRGEYEYFSDPKNNIKVWQWSNSASALGAGWKVPKIDEILAAIKTKYVYITIDVDGFDPGVMPGTGTPVPGGLEWYYGVELVKRVIDNYELIGADIVEVSPMRDLILTEYGAAQLCYTMLAHKFRNKLK</sequence>
<dbReference type="EMBL" id="MFTJ01000044">
    <property type="protein sequence ID" value="OGI64662.1"/>
    <property type="molecule type" value="Genomic_DNA"/>
</dbReference>
<proteinExistence type="inferred from homology"/>
<comment type="cofactor">
    <cofactor evidence="4">
        <name>Mn(2+)</name>
        <dbReference type="ChEBI" id="CHEBI:29035"/>
    </cofactor>
    <text evidence="4">Binds 2 manganese ions per subunit.</text>
</comment>
<feature type="binding site" evidence="4">
    <location>
        <position position="131"/>
    </location>
    <ligand>
        <name>Mn(2+)</name>
        <dbReference type="ChEBI" id="CHEBI:29035"/>
        <label>1</label>
    </ligand>
</feature>